<proteinExistence type="predicted"/>
<organism evidence="2 3">
    <name type="scientific">Acidianus manzaensis</name>
    <dbReference type="NCBI Taxonomy" id="282676"/>
    <lineage>
        <taxon>Archaea</taxon>
        <taxon>Thermoproteota</taxon>
        <taxon>Thermoprotei</taxon>
        <taxon>Sulfolobales</taxon>
        <taxon>Sulfolobaceae</taxon>
        <taxon>Acidianus</taxon>
    </lineage>
</organism>
<dbReference type="PROSITE" id="PS50119">
    <property type="entry name" value="ZF_BBOX"/>
    <property type="match status" value="1"/>
</dbReference>
<feature type="domain" description="B box-type" evidence="1">
    <location>
        <begin position="46"/>
        <end position="75"/>
    </location>
</feature>
<dbReference type="EMBL" id="CP020477">
    <property type="protein sequence ID" value="ARM76534.1"/>
    <property type="molecule type" value="Genomic_DNA"/>
</dbReference>
<dbReference type="InterPro" id="IPR011011">
    <property type="entry name" value="Znf_FYVE_PHD"/>
</dbReference>
<dbReference type="GO" id="GO:0008270">
    <property type="term" value="F:zinc ion binding"/>
    <property type="evidence" value="ECO:0007669"/>
    <property type="project" value="InterPro"/>
</dbReference>
<evidence type="ECO:0000313" key="3">
    <source>
        <dbReference type="Proteomes" id="UP000193404"/>
    </source>
</evidence>
<dbReference type="Proteomes" id="UP000193404">
    <property type="component" value="Chromosome"/>
</dbReference>
<reference evidence="2 3" key="1">
    <citation type="submission" date="2017-03" db="EMBL/GenBank/DDBJ databases">
        <title>Sulfur activation and transportation mechanism of thermophilic Archaea Acidianus manzaensis YN-25.</title>
        <authorList>
            <person name="Ma Y."/>
            <person name="Yang Y."/>
            <person name="Xia J."/>
        </authorList>
    </citation>
    <scope>NUCLEOTIDE SEQUENCE [LARGE SCALE GENOMIC DNA]</scope>
    <source>
        <strain evidence="2 3">YN-25</strain>
    </source>
</reference>
<dbReference type="SUPFAM" id="SSF57903">
    <property type="entry name" value="FYVE/PHD zinc finger"/>
    <property type="match status" value="1"/>
</dbReference>
<dbReference type="STRING" id="282676.B6F84_11240"/>
<accession>A0A1W6K272</accession>
<protein>
    <recommendedName>
        <fullName evidence="1">B box-type domain-containing protein</fullName>
    </recommendedName>
</protein>
<keyword evidence="3" id="KW-1185">Reference proteome</keyword>
<gene>
    <name evidence="2" type="ORF">B6F84_11240</name>
</gene>
<evidence type="ECO:0000259" key="1">
    <source>
        <dbReference type="PROSITE" id="PS50119"/>
    </source>
</evidence>
<evidence type="ECO:0000313" key="2">
    <source>
        <dbReference type="EMBL" id="ARM76534.1"/>
    </source>
</evidence>
<dbReference type="AlphaFoldDB" id="A0A1W6K272"/>
<sequence>MKRRINGLKNLCEICESKEAKFTCKICKRHVCEGDYNKEKQICKVCEMTLCQICKKNLSLGYCEKCGRLICDECTGYFDGAKRICKECLRIISSTSEA</sequence>
<dbReference type="KEGG" id="aman:B6F84_11240"/>
<dbReference type="InterPro" id="IPR000315">
    <property type="entry name" value="Znf_B-box"/>
</dbReference>
<name>A0A1W6K272_9CREN</name>